<sequence>METSEFLTPSLFCNTSKNTRSNMCKGNKLNYKKPHKLY</sequence>
<name>A0A379GAJ1_9BACT</name>
<gene>
    <name evidence="1" type="ORF">NCTC13043_02529</name>
</gene>
<protein>
    <submittedName>
        <fullName evidence="1">Uncharacterized protein</fullName>
    </submittedName>
</protein>
<dbReference type="AlphaFoldDB" id="A0A379GAJ1"/>
<proteinExistence type="predicted"/>
<evidence type="ECO:0000313" key="1">
    <source>
        <dbReference type="EMBL" id="SUC38029.1"/>
    </source>
</evidence>
<organism evidence="1 2">
    <name type="scientific">Prevotella pallens</name>
    <dbReference type="NCBI Taxonomy" id="60133"/>
    <lineage>
        <taxon>Bacteria</taxon>
        <taxon>Pseudomonadati</taxon>
        <taxon>Bacteroidota</taxon>
        <taxon>Bacteroidia</taxon>
        <taxon>Bacteroidales</taxon>
        <taxon>Prevotellaceae</taxon>
        <taxon>Prevotella</taxon>
    </lineage>
</organism>
<evidence type="ECO:0000313" key="2">
    <source>
        <dbReference type="Proteomes" id="UP000254235"/>
    </source>
</evidence>
<dbReference type="EMBL" id="UGTP01000005">
    <property type="protein sequence ID" value="SUC38029.1"/>
    <property type="molecule type" value="Genomic_DNA"/>
</dbReference>
<accession>A0A379GAJ1</accession>
<dbReference type="Proteomes" id="UP000254235">
    <property type="component" value="Unassembled WGS sequence"/>
</dbReference>
<reference evidence="1 2" key="1">
    <citation type="submission" date="2018-06" db="EMBL/GenBank/DDBJ databases">
        <authorList>
            <consortium name="Pathogen Informatics"/>
            <person name="Doyle S."/>
        </authorList>
    </citation>
    <scope>NUCLEOTIDE SEQUENCE [LARGE SCALE GENOMIC DNA]</scope>
    <source>
        <strain evidence="1 2">NCTC13043</strain>
    </source>
</reference>